<dbReference type="STRING" id="1219011.GCA_001895045_02321"/>
<dbReference type="InterPro" id="IPR046336">
    <property type="entry name" value="Lon_prtase_N_sf"/>
</dbReference>
<dbReference type="PANTHER" id="PTHR46732">
    <property type="entry name" value="ATP-DEPENDENT PROTEASE LA (LON) DOMAIN PROTEIN"/>
    <property type="match status" value="1"/>
</dbReference>
<dbReference type="AlphaFoldDB" id="A0A2X4U7W5"/>
<protein>
    <submittedName>
        <fullName evidence="3">Endopeptidase La</fullName>
        <ecNumber evidence="3">3.4.21.53</ecNumber>
    </submittedName>
</protein>
<evidence type="ECO:0000313" key="4">
    <source>
        <dbReference type="Proteomes" id="UP000249091"/>
    </source>
</evidence>
<dbReference type="EMBL" id="LS483468">
    <property type="protein sequence ID" value="SQI34719.1"/>
    <property type="molecule type" value="Genomic_DNA"/>
</dbReference>
<keyword evidence="3" id="KW-0378">Hydrolase</keyword>
<accession>A0A2X4U7W5</accession>
<dbReference type="Pfam" id="PF02190">
    <property type="entry name" value="LON_substr_bdg"/>
    <property type="match status" value="1"/>
</dbReference>
<dbReference type="Gene3D" id="2.30.130.40">
    <property type="entry name" value="LON domain-like"/>
    <property type="match status" value="1"/>
</dbReference>
<dbReference type="RefSeq" id="WP_072700615.1">
    <property type="nucleotide sequence ID" value="NZ_JAFBBL010000001.1"/>
</dbReference>
<name>A0A2X4U7W5_9NOCA</name>
<gene>
    <name evidence="3" type="primary">lon2</name>
    <name evidence="3" type="ORF">NCTC10994_02892</name>
</gene>
<evidence type="ECO:0000259" key="2">
    <source>
        <dbReference type="PROSITE" id="PS51787"/>
    </source>
</evidence>
<dbReference type="InterPro" id="IPR015947">
    <property type="entry name" value="PUA-like_sf"/>
</dbReference>
<feature type="domain" description="Lon N-terminal" evidence="2">
    <location>
        <begin position="1"/>
        <end position="197"/>
    </location>
</feature>
<dbReference type="InterPro" id="IPR003111">
    <property type="entry name" value="Lon_prtase_N"/>
</dbReference>
<organism evidence="3 4">
    <name type="scientific">Rhodococcus coprophilus</name>
    <dbReference type="NCBI Taxonomy" id="38310"/>
    <lineage>
        <taxon>Bacteria</taxon>
        <taxon>Bacillati</taxon>
        <taxon>Actinomycetota</taxon>
        <taxon>Actinomycetes</taxon>
        <taxon>Mycobacteriales</taxon>
        <taxon>Nocardiaceae</taxon>
        <taxon>Rhodococcus</taxon>
    </lineage>
</organism>
<dbReference type="EC" id="3.4.21.53" evidence="3"/>
<keyword evidence="4" id="KW-1185">Reference proteome</keyword>
<evidence type="ECO:0000256" key="1">
    <source>
        <dbReference type="SAM" id="MobiDB-lite"/>
    </source>
</evidence>
<dbReference type="SUPFAM" id="SSF88697">
    <property type="entry name" value="PUA domain-like"/>
    <property type="match status" value="1"/>
</dbReference>
<sequence>MPILPMFPLGTALLPGAGLPLHVFEPRYQQLVHDCMAAPDGPRFGVVLIARGREVGGGEQRNDVGTVARILLDTEIGNGRHVLECVAEERIRVVSWLPDDPYPRAEVEAWPDTGSGPVDLSPLLGSLERLYDLLDRLTEGNAPPPPSPSELPDDPGERLFAIARHVPMGEADRYAVLSTPGPAERLEVLTESVATAIDLASWKLQN</sequence>
<dbReference type="SMART" id="SM00464">
    <property type="entry name" value="LON"/>
    <property type="match status" value="1"/>
</dbReference>
<reference evidence="3 4" key="1">
    <citation type="submission" date="2018-06" db="EMBL/GenBank/DDBJ databases">
        <authorList>
            <consortium name="Pathogen Informatics"/>
            <person name="Doyle S."/>
        </authorList>
    </citation>
    <scope>NUCLEOTIDE SEQUENCE [LARGE SCALE GENOMIC DNA]</scope>
    <source>
        <strain evidence="3 4">NCTC10994</strain>
    </source>
</reference>
<dbReference type="KEGG" id="rcr:NCTC10994_02892"/>
<dbReference type="PROSITE" id="PS51787">
    <property type="entry name" value="LON_N"/>
    <property type="match status" value="1"/>
</dbReference>
<dbReference type="PANTHER" id="PTHR46732:SF8">
    <property type="entry name" value="ATP-DEPENDENT PROTEASE LA (LON) DOMAIN PROTEIN"/>
    <property type="match status" value="1"/>
</dbReference>
<feature type="region of interest" description="Disordered" evidence="1">
    <location>
        <begin position="137"/>
        <end position="156"/>
    </location>
</feature>
<dbReference type="Proteomes" id="UP000249091">
    <property type="component" value="Chromosome 1"/>
</dbReference>
<dbReference type="GO" id="GO:0004252">
    <property type="term" value="F:serine-type endopeptidase activity"/>
    <property type="evidence" value="ECO:0007669"/>
    <property type="project" value="UniProtKB-EC"/>
</dbReference>
<proteinExistence type="predicted"/>
<evidence type="ECO:0000313" key="3">
    <source>
        <dbReference type="EMBL" id="SQI34719.1"/>
    </source>
</evidence>